<feature type="transmembrane region" description="Helical" evidence="8">
    <location>
        <begin position="98"/>
        <end position="121"/>
    </location>
</feature>
<keyword evidence="4 11" id="KW-0808">Transferase</keyword>
<dbReference type="AlphaFoldDB" id="A0A1I4YM03"/>
<evidence type="ECO:0000256" key="5">
    <source>
        <dbReference type="ARBA" id="ARBA00022692"/>
    </source>
</evidence>
<gene>
    <name evidence="11" type="ORF">SAMN05216386_0770</name>
</gene>
<dbReference type="RefSeq" id="WP_143071874.1">
    <property type="nucleotide sequence ID" value="NZ_FOVJ01000001.1"/>
</dbReference>
<feature type="transmembrane region" description="Helical" evidence="8">
    <location>
        <begin position="456"/>
        <end position="474"/>
    </location>
</feature>
<comment type="subcellular location">
    <subcellularLocation>
        <location evidence="1">Cell membrane</location>
        <topology evidence="1">Multi-pass membrane protein</topology>
    </subcellularLocation>
</comment>
<feature type="transmembrane region" description="Helical" evidence="8">
    <location>
        <begin position="260"/>
        <end position="293"/>
    </location>
</feature>
<reference evidence="12" key="1">
    <citation type="submission" date="2016-10" db="EMBL/GenBank/DDBJ databases">
        <authorList>
            <person name="Varghese N."/>
        </authorList>
    </citation>
    <scope>NUCLEOTIDE SEQUENCE [LARGE SCALE GENOMIC DNA]</scope>
    <source>
        <strain evidence="12">Nsp8</strain>
    </source>
</reference>
<dbReference type="GO" id="GO:0016763">
    <property type="term" value="F:pentosyltransferase activity"/>
    <property type="evidence" value="ECO:0007669"/>
    <property type="project" value="TreeGrafter"/>
</dbReference>
<dbReference type="EMBL" id="FOVJ01000001">
    <property type="protein sequence ID" value="SFN39044.1"/>
    <property type="molecule type" value="Genomic_DNA"/>
</dbReference>
<name>A0A1I4YM03_9PROT</name>
<evidence type="ECO:0000313" key="11">
    <source>
        <dbReference type="EMBL" id="SFN39044.1"/>
    </source>
</evidence>
<dbReference type="OrthoDB" id="8933800at2"/>
<dbReference type="Proteomes" id="UP000183107">
    <property type="component" value="Unassembled WGS sequence"/>
</dbReference>
<feature type="transmembrane region" description="Helical" evidence="8">
    <location>
        <begin position="305"/>
        <end position="336"/>
    </location>
</feature>
<feature type="transmembrane region" description="Helical" evidence="8">
    <location>
        <begin position="432"/>
        <end position="450"/>
    </location>
</feature>
<evidence type="ECO:0000313" key="12">
    <source>
        <dbReference type="Proteomes" id="UP000183107"/>
    </source>
</evidence>
<feature type="transmembrane region" description="Helical" evidence="8">
    <location>
        <begin position="495"/>
        <end position="516"/>
    </location>
</feature>
<dbReference type="Pfam" id="PF13231">
    <property type="entry name" value="PMT_2"/>
    <property type="match status" value="1"/>
</dbReference>
<keyword evidence="7 8" id="KW-0472">Membrane</keyword>
<evidence type="ECO:0000256" key="6">
    <source>
        <dbReference type="ARBA" id="ARBA00022989"/>
    </source>
</evidence>
<keyword evidence="5 8" id="KW-0812">Transmembrane</keyword>
<protein>
    <submittedName>
        <fullName evidence="11">Dolichol-phosphate mannosyltransferase</fullName>
    </submittedName>
</protein>
<dbReference type="InterPro" id="IPR038731">
    <property type="entry name" value="RgtA/B/C-like"/>
</dbReference>
<evidence type="ECO:0000256" key="2">
    <source>
        <dbReference type="ARBA" id="ARBA00022475"/>
    </source>
</evidence>
<proteinExistence type="predicted"/>
<evidence type="ECO:0000259" key="9">
    <source>
        <dbReference type="Pfam" id="PF04138"/>
    </source>
</evidence>
<evidence type="ECO:0000256" key="8">
    <source>
        <dbReference type="SAM" id="Phobius"/>
    </source>
</evidence>
<keyword evidence="2" id="KW-1003">Cell membrane</keyword>
<dbReference type="Pfam" id="PF04138">
    <property type="entry name" value="GtrA_DPMS_TM"/>
    <property type="match status" value="1"/>
</dbReference>
<dbReference type="GO" id="GO:0009103">
    <property type="term" value="P:lipopolysaccharide biosynthetic process"/>
    <property type="evidence" value="ECO:0007669"/>
    <property type="project" value="UniProtKB-ARBA"/>
</dbReference>
<feature type="transmembrane region" description="Helical" evidence="8">
    <location>
        <begin position="348"/>
        <end position="368"/>
    </location>
</feature>
<accession>A0A1I4YM03</accession>
<dbReference type="PANTHER" id="PTHR33908">
    <property type="entry name" value="MANNOSYLTRANSFERASE YKCB-RELATED"/>
    <property type="match status" value="1"/>
</dbReference>
<keyword evidence="3 11" id="KW-0328">Glycosyltransferase</keyword>
<evidence type="ECO:0000256" key="1">
    <source>
        <dbReference type="ARBA" id="ARBA00004651"/>
    </source>
</evidence>
<dbReference type="InterPro" id="IPR050297">
    <property type="entry name" value="LipidA_mod_glycosyltrf_83"/>
</dbReference>
<evidence type="ECO:0000256" key="4">
    <source>
        <dbReference type="ARBA" id="ARBA00022679"/>
    </source>
</evidence>
<feature type="domain" description="Glycosyltransferase RgtA/B/C/D-like" evidence="10">
    <location>
        <begin position="206"/>
        <end position="366"/>
    </location>
</feature>
<feature type="transmembrane region" description="Helical" evidence="8">
    <location>
        <begin position="160"/>
        <end position="180"/>
    </location>
</feature>
<dbReference type="InterPro" id="IPR007267">
    <property type="entry name" value="GtrA_DPMS_TM"/>
</dbReference>
<sequence>MNTSKLSFRHLPIHLQRVMTLAGGTVPFRSASRFAAAGMAGVVTDVLLFQLFTSLGASLALAHMGSFFAAAALNYFLDSKWPFWPRHAEDQRWRHFGRLLTVGLLALLMRGGILALLVFSWHMPPMLAIFPAVAVTAAICYLGAAFYVFPVTQNPPSANVRWRVASLGIVAFTILLRLVYLGQAQLIPDEAYYWNYAQHMDLSFYDHPPMIAWLIWLGTALFGNTEFGVRIGAFICGLVTMGYVYALARNLYDESTAMRAVLLLAILPFYFSTGMVMTTDAPLVAAWAATLYYMERALIADQNSAWLGMGIAFGLGILSKYTLGLLGPAALLFVILDPASRRWLRRPQPYLAAGLALLLFSPVIIWNMENDWASIMFQSNRVKGGSENQFAAHLLFLHLMVLLTPVGLLAAAMSFWPGAERDNSAVARRRRLFVRVLTGLPLAVFFVLSISESQRFHWTGPTWLALLPTMAWLIGQAGDFSTLSRRVRAAWKPTIAVCVFFYALVLHYVVLGIPGFPYGFLSEHYFWREATEEIEQVVAEVRQETGQEPLVVGMSKWSVASSLAFYNRNGKPMEIRSRNMFGDSGAMYDFWHPSEPATSRPIILVGMRSHELARTRRIDDIDRMLVQPGPIQEQVATRDGKPLRRIYHRIAQGYLGKDPDPESGS</sequence>
<feature type="transmembrane region" description="Helical" evidence="8">
    <location>
        <begin position="58"/>
        <end position="77"/>
    </location>
</feature>
<feature type="transmembrane region" description="Helical" evidence="8">
    <location>
        <begin position="127"/>
        <end position="148"/>
    </location>
</feature>
<evidence type="ECO:0000256" key="3">
    <source>
        <dbReference type="ARBA" id="ARBA00022676"/>
    </source>
</evidence>
<evidence type="ECO:0000259" key="10">
    <source>
        <dbReference type="Pfam" id="PF13231"/>
    </source>
</evidence>
<keyword evidence="6 8" id="KW-1133">Transmembrane helix</keyword>
<organism evidence="11 12">
    <name type="scientific">Nitrosospira briensis</name>
    <dbReference type="NCBI Taxonomy" id="35799"/>
    <lineage>
        <taxon>Bacteria</taxon>
        <taxon>Pseudomonadati</taxon>
        <taxon>Pseudomonadota</taxon>
        <taxon>Betaproteobacteria</taxon>
        <taxon>Nitrosomonadales</taxon>
        <taxon>Nitrosomonadaceae</taxon>
        <taxon>Nitrosospira</taxon>
    </lineage>
</organism>
<dbReference type="PANTHER" id="PTHR33908:SF11">
    <property type="entry name" value="MEMBRANE PROTEIN"/>
    <property type="match status" value="1"/>
</dbReference>
<dbReference type="GO" id="GO:0005886">
    <property type="term" value="C:plasma membrane"/>
    <property type="evidence" value="ECO:0007669"/>
    <property type="project" value="UniProtKB-SubCell"/>
</dbReference>
<feature type="domain" description="GtrA/DPMS transmembrane" evidence="9">
    <location>
        <begin position="33"/>
        <end position="149"/>
    </location>
</feature>
<evidence type="ECO:0000256" key="7">
    <source>
        <dbReference type="ARBA" id="ARBA00023136"/>
    </source>
</evidence>
<keyword evidence="12" id="KW-1185">Reference proteome</keyword>
<feature type="transmembrane region" description="Helical" evidence="8">
    <location>
        <begin position="390"/>
        <end position="411"/>
    </location>
</feature>
<feature type="transmembrane region" description="Helical" evidence="8">
    <location>
        <begin position="227"/>
        <end position="248"/>
    </location>
</feature>